<dbReference type="PANTHER" id="PTHR12049:SF7">
    <property type="entry name" value="PROTEIN ARGININE METHYLTRANSFERASE NDUFAF7, MITOCHONDRIAL"/>
    <property type="match status" value="1"/>
</dbReference>
<dbReference type="InterPro" id="IPR038375">
    <property type="entry name" value="NDUFAF7_sf"/>
</dbReference>
<dbReference type="Pfam" id="PF02636">
    <property type="entry name" value="Methyltransf_28"/>
    <property type="match status" value="1"/>
</dbReference>
<name>A0ABV7ZKP1_9HELI</name>
<dbReference type="RefSeq" id="WP_104752375.1">
    <property type="nucleotide sequence ID" value="NZ_FZMF01000023.1"/>
</dbReference>
<organism evidence="3 4">
    <name type="scientific">Helicobacter baculiformis</name>
    <dbReference type="NCBI Taxonomy" id="427351"/>
    <lineage>
        <taxon>Bacteria</taxon>
        <taxon>Pseudomonadati</taxon>
        <taxon>Campylobacterota</taxon>
        <taxon>Epsilonproteobacteria</taxon>
        <taxon>Campylobacterales</taxon>
        <taxon>Helicobacteraceae</taxon>
        <taxon>Helicobacter</taxon>
    </lineage>
</organism>
<dbReference type="GO" id="GO:0008168">
    <property type="term" value="F:methyltransferase activity"/>
    <property type="evidence" value="ECO:0007669"/>
    <property type="project" value="UniProtKB-KW"/>
</dbReference>
<keyword evidence="2 3" id="KW-0808">Transferase</keyword>
<protein>
    <submittedName>
        <fullName evidence="3">SAM-dependent methyltransferase</fullName>
        <ecNumber evidence="3">2.1.1.-</ecNumber>
    </submittedName>
</protein>
<evidence type="ECO:0000256" key="2">
    <source>
        <dbReference type="ARBA" id="ARBA00022679"/>
    </source>
</evidence>
<reference evidence="4" key="1">
    <citation type="journal article" date="2019" name="Int. J. Syst. Evol. Microbiol.">
        <title>The Global Catalogue of Microorganisms (GCM) 10K type strain sequencing project: providing services to taxonomists for standard genome sequencing and annotation.</title>
        <authorList>
            <consortium name="The Broad Institute Genomics Platform"/>
            <consortium name="The Broad Institute Genome Sequencing Center for Infectious Disease"/>
            <person name="Wu L."/>
            <person name="Ma J."/>
        </authorList>
    </citation>
    <scope>NUCLEOTIDE SEQUENCE [LARGE SCALE GENOMIC DNA]</scope>
    <source>
        <strain evidence="4">CCUG 53816</strain>
    </source>
</reference>
<evidence type="ECO:0000256" key="1">
    <source>
        <dbReference type="ARBA" id="ARBA00022603"/>
    </source>
</evidence>
<dbReference type="SUPFAM" id="SSF53335">
    <property type="entry name" value="S-adenosyl-L-methionine-dependent methyltransferases"/>
    <property type="match status" value="1"/>
</dbReference>
<dbReference type="EMBL" id="JBHRZO010000021">
    <property type="protein sequence ID" value="MFC3847822.1"/>
    <property type="molecule type" value="Genomic_DNA"/>
</dbReference>
<accession>A0ABV7ZKP1</accession>
<sequence>MPQPFSTLMHTWLYDDGGGYYTRAHVGMQGDFYTSVSTSAFFGGSLAFYLLKLLENGQLHIPLKIIEIGAHYGKLMGDVLSFLRALSQGVLEHVEFITLEPLESLRIIQAQHLARMGIKLTTLAALSDLRLSSDCSVFVYNNELWDSFPCEIVRGKQMLYIDHFKPLWIEKVQPSEIGCKPYWQPYVSTLVERLSHARAWVLASFDYGQYGARGQIDLRAYLQHRVLDFQDILDNLEKLYQHTDLTYDVDFQSLEALFKLTGAYTLFYGTQSQALIHMGLAQLLELFEAHMPFSTYQREAFKARALLDPSAFGARFKALISASYPTPL</sequence>
<dbReference type="PANTHER" id="PTHR12049">
    <property type="entry name" value="PROTEIN ARGININE METHYLTRANSFERASE NDUFAF7, MITOCHONDRIAL"/>
    <property type="match status" value="1"/>
</dbReference>
<dbReference type="InterPro" id="IPR029063">
    <property type="entry name" value="SAM-dependent_MTases_sf"/>
</dbReference>
<keyword evidence="1 3" id="KW-0489">Methyltransferase</keyword>
<dbReference type="InterPro" id="IPR003788">
    <property type="entry name" value="NDUFAF7"/>
</dbReference>
<keyword evidence="4" id="KW-1185">Reference proteome</keyword>
<dbReference type="Proteomes" id="UP001595783">
    <property type="component" value="Unassembled WGS sequence"/>
</dbReference>
<gene>
    <name evidence="3" type="ORF">ACFOPX_04640</name>
</gene>
<dbReference type="GO" id="GO:0032259">
    <property type="term" value="P:methylation"/>
    <property type="evidence" value="ECO:0007669"/>
    <property type="project" value="UniProtKB-KW"/>
</dbReference>
<evidence type="ECO:0000313" key="3">
    <source>
        <dbReference type="EMBL" id="MFC3847822.1"/>
    </source>
</evidence>
<comment type="caution">
    <text evidence="3">The sequence shown here is derived from an EMBL/GenBank/DDBJ whole genome shotgun (WGS) entry which is preliminary data.</text>
</comment>
<dbReference type="EC" id="2.1.1.-" evidence="3"/>
<proteinExistence type="predicted"/>
<evidence type="ECO:0000313" key="4">
    <source>
        <dbReference type="Proteomes" id="UP001595783"/>
    </source>
</evidence>
<dbReference type="Gene3D" id="3.40.50.12710">
    <property type="match status" value="1"/>
</dbReference>